<feature type="region of interest" description="Disordered" evidence="4">
    <location>
        <begin position="330"/>
        <end position="349"/>
    </location>
</feature>
<dbReference type="Proteomes" id="UP001139493">
    <property type="component" value="Unassembled WGS sequence"/>
</dbReference>
<dbReference type="InterPro" id="IPR000843">
    <property type="entry name" value="HTH_LacI"/>
</dbReference>
<dbReference type="EMBL" id="JAMTCS010000009">
    <property type="protein sequence ID" value="MCP2265770.1"/>
    <property type="molecule type" value="Genomic_DNA"/>
</dbReference>
<keyword evidence="1" id="KW-0805">Transcription regulation</keyword>
<protein>
    <submittedName>
        <fullName evidence="6">Transcriptional regulator, LacI family</fullName>
    </submittedName>
</protein>
<sequence>MSEDAVRRPTIVEVARLAQVSHQTVSRYLRHNGGLKPETVRRVEAAIEELGYRPNLVARSMRTRRTGRLAVLLPANVAALPTRLLGAAATAAHEAGFLMEIVTVEGGPQERTDRARDLITSGQVEGVLSLSSLPGLSDRPSTPSSAACVVVGEYDEELRGIGELADGSMVGEIIEHLAGLGHRDFLHVAGPETWASARARRAVYLEVVDRLGLTSHGVVDGDWSARAGYDAIHALPATSPVTAVIAANDPTATGVVRAALERGWGVPEHLSVVGWDDAELVQYATPSLSSVAVDREGQGTDAMRRLIALVRGEEPPAPVARPLNRLMLRESTGPAQPGGVKPPGAAGGT</sequence>
<keyword evidence="3" id="KW-0804">Transcription</keyword>
<dbReference type="SMART" id="SM00354">
    <property type="entry name" value="HTH_LACI"/>
    <property type="match status" value="1"/>
</dbReference>
<dbReference type="PROSITE" id="PS00356">
    <property type="entry name" value="HTH_LACI_1"/>
    <property type="match status" value="1"/>
</dbReference>
<dbReference type="Gene3D" id="3.40.50.2300">
    <property type="match status" value="2"/>
</dbReference>
<dbReference type="AlphaFoldDB" id="A0A9X2JVN4"/>
<evidence type="ECO:0000313" key="7">
    <source>
        <dbReference type="Proteomes" id="UP001139493"/>
    </source>
</evidence>
<dbReference type="PANTHER" id="PTHR30146">
    <property type="entry name" value="LACI-RELATED TRANSCRIPTIONAL REPRESSOR"/>
    <property type="match status" value="1"/>
</dbReference>
<dbReference type="PROSITE" id="PS50932">
    <property type="entry name" value="HTH_LACI_2"/>
    <property type="match status" value="1"/>
</dbReference>
<gene>
    <name evidence="6" type="ORF">APR03_003128</name>
</gene>
<dbReference type="InterPro" id="IPR010982">
    <property type="entry name" value="Lambda_DNA-bd_dom_sf"/>
</dbReference>
<dbReference type="InterPro" id="IPR046335">
    <property type="entry name" value="LacI/GalR-like_sensor"/>
</dbReference>
<dbReference type="SUPFAM" id="SSF53822">
    <property type="entry name" value="Periplasmic binding protein-like I"/>
    <property type="match status" value="1"/>
</dbReference>
<dbReference type="GO" id="GO:0003700">
    <property type="term" value="F:DNA-binding transcription factor activity"/>
    <property type="evidence" value="ECO:0007669"/>
    <property type="project" value="TreeGrafter"/>
</dbReference>
<dbReference type="PANTHER" id="PTHR30146:SF109">
    <property type="entry name" value="HTH-TYPE TRANSCRIPTIONAL REGULATOR GALS"/>
    <property type="match status" value="1"/>
</dbReference>
<keyword evidence="2" id="KW-0238">DNA-binding</keyword>
<keyword evidence="7" id="KW-1185">Reference proteome</keyword>
<evidence type="ECO:0000256" key="1">
    <source>
        <dbReference type="ARBA" id="ARBA00023015"/>
    </source>
</evidence>
<proteinExistence type="predicted"/>
<dbReference type="GO" id="GO:0000976">
    <property type="term" value="F:transcription cis-regulatory region binding"/>
    <property type="evidence" value="ECO:0007669"/>
    <property type="project" value="TreeGrafter"/>
</dbReference>
<dbReference type="InterPro" id="IPR028082">
    <property type="entry name" value="Peripla_BP_I"/>
</dbReference>
<comment type="caution">
    <text evidence="6">The sequence shown here is derived from an EMBL/GenBank/DDBJ whole genome shotgun (WGS) entry which is preliminary data.</text>
</comment>
<evidence type="ECO:0000256" key="4">
    <source>
        <dbReference type="SAM" id="MobiDB-lite"/>
    </source>
</evidence>
<dbReference type="Pfam" id="PF13377">
    <property type="entry name" value="Peripla_BP_3"/>
    <property type="match status" value="1"/>
</dbReference>
<name>A0A9X2JVN4_9MICO</name>
<dbReference type="SUPFAM" id="SSF47413">
    <property type="entry name" value="lambda repressor-like DNA-binding domains"/>
    <property type="match status" value="1"/>
</dbReference>
<evidence type="ECO:0000313" key="6">
    <source>
        <dbReference type="EMBL" id="MCP2265770.1"/>
    </source>
</evidence>
<dbReference type="RefSeq" id="WP_253837128.1">
    <property type="nucleotide sequence ID" value="NZ_JAMTCS010000009.1"/>
</dbReference>
<dbReference type="CDD" id="cd01392">
    <property type="entry name" value="HTH_LacI"/>
    <property type="match status" value="1"/>
</dbReference>
<evidence type="ECO:0000259" key="5">
    <source>
        <dbReference type="PROSITE" id="PS50932"/>
    </source>
</evidence>
<reference evidence="6" key="1">
    <citation type="submission" date="2022-06" db="EMBL/GenBank/DDBJ databases">
        <title>Genomic Encyclopedia of Archaeal and Bacterial Type Strains, Phase II (KMG-II): from individual species to whole genera.</title>
        <authorList>
            <person name="Goeker M."/>
        </authorList>
    </citation>
    <scope>NUCLEOTIDE SEQUENCE</scope>
    <source>
        <strain evidence="6">DSM 26652</strain>
    </source>
</reference>
<feature type="domain" description="HTH lacI-type" evidence="5">
    <location>
        <begin position="9"/>
        <end position="63"/>
    </location>
</feature>
<dbReference type="Pfam" id="PF00356">
    <property type="entry name" value="LacI"/>
    <property type="match status" value="1"/>
</dbReference>
<accession>A0A9X2JVN4</accession>
<evidence type="ECO:0000256" key="3">
    <source>
        <dbReference type="ARBA" id="ARBA00023163"/>
    </source>
</evidence>
<evidence type="ECO:0000256" key="2">
    <source>
        <dbReference type="ARBA" id="ARBA00023125"/>
    </source>
</evidence>
<feature type="compositionally biased region" description="Low complexity" evidence="4">
    <location>
        <begin position="333"/>
        <end position="349"/>
    </location>
</feature>
<organism evidence="6 7">
    <name type="scientific">Promicromonospora thailandica</name>
    <dbReference type="NCBI Taxonomy" id="765201"/>
    <lineage>
        <taxon>Bacteria</taxon>
        <taxon>Bacillati</taxon>
        <taxon>Actinomycetota</taxon>
        <taxon>Actinomycetes</taxon>
        <taxon>Micrococcales</taxon>
        <taxon>Promicromonosporaceae</taxon>
        <taxon>Promicromonospora</taxon>
    </lineage>
</organism>
<dbReference type="Gene3D" id="1.10.260.40">
    <property type="entry name" value="lambda repressor-like DNA-binding domains"/>
    <property type="match status" value="1"/>
</dbReference>